<dbReference type="Pfam" id="PF02826">
    <property type="entry name" value="2-Hacid_dh_C"/>
    <property type="match status" value="1"/>
</dbReference>
<dbReference type="CDD" id="cd12156">
    <property type="entry name" value="HPPR"/>
    <property type="match status" value="1"/>
</dbReference>
<dbReference type="InterPro" id="IPR006139">
    <property type="entry name" value="D-isomer_2_OHA_DH_cat_dom"/>
</dbReference>
<dbReference type="SUPFAM" id="SSF51735">
    <property type="entry name" value="NAD(P)-binding Rossmann-fold domains"/>
    <property type="match status" value="1"/>
</dbReference>
<dbReference type="GO" id="GO:0030267">
    <property type="term" value="F:glyoxylate reductase (NADPH) activity"/>
    <property type="evidence" value="ECO:0007669"/>
    <property type="project" value="UniProtKB-EC"/>
</dbReference>
<dbReference type="PANTHER" id="PTHR10996">
    <property type="entry name" value="2-HYDROXYACID DEHYDROGENASE-RELATED"/>
    <property type="match status" value="1"/>
</dbReference>
<accession>A0AA88DMI3</accession>
<protein>
    <recommendedName>
        <fullName evidence="4">glyoxylate reductase (NADP(+))</fullName>
        <ecNumber evidence="4">1.1.1.79</ecNumber>
    </recommendedName>
</protein>
<evidence type="ECO:0000259" key="7">
    <source>
        <dbReference type="Pfam" id="PF02826"/>
    </source>
</evidence>
<dbReference type="InterPro" id="IPR050223">
    <property type="entry name" value="D-isomer_2-hydroxyacid_DH"/>
</dbReference>
<keyword evidence="3" id="KW-0520">NAD</keyword>
<organism evidence="8 9">
    <name type="scientific">Ficus carica</name>
    <name type="common">Common fig</name>
    <dbReference type="NCBI Taxonomy" id="3494"/>
    <lineage>
        <taxon>Eukaryota</taxon>
        <taxon>Viridiplantae</taxon>
        <taxon>Streptophyta</taxon>
        <taxon>Embryophyta</taxon>
        <taxon>Tracheophyta</taxon>
        <taxon>Spermatophyta</taxon>
        <taxon>Magnoliopsida</taxon>
        <taxon>eudicotyledons</taxon>
        <taxon>Gunneridae</taxon>
        <taxon>Pentapetalae</taxon>
        <taxon>rosids</taxon>
        <taxon>fabids</taxon>
        <taxon>Rosales</taxon>
        <taxon>Moraceae</taxon>
        <taxon>Ficeae</taxon>
        <taxon>Ficus</taxon>
    </lineage>
</organism>
<evidence type="ECO:0000256" key="1">
    <source>
        <dbReference type="ARBA" id="ARBA00022857"/>
    </source>
</evidence>
<dbReference type="AlphaFoldDB" id="A0AA88DMI3"/>
<feature type="domain" description="D-isomer specific 2-hydroxyacid dehydrogenase catalytic" evidence="6">
    <location>
        <begin position="53"/>
        <end position="326"/>
    </location>
</feature>
<evidence type="ECO:0000313" key="9">
    <source>
        <dbReference type="Proteomes" id="UP001187192"/>
    </source>
</evidence>
<dbReference type="FunFam" id="3.40.50.720:FF:000213">
    <property type="entry name" value="Putative 2-hydroxyacid dehydrogenase"/>
    <property type="match status" value="1"/>
</dbReference>
<dbReference type="InterPro" id="IPR036291">
    <property type="entry name" value="NAD(P)-bd_dom_sf"/>
</dbReference>
<sequence>MAEAQAQDSHGDHRAQVLMIKPTGAYTHFPSIFTQKFRLLRAWESSLPLDQFLTKNARSVRALLTNNVVVVGAELLRLLPALRVVVATTAGVDNIDLAECWRRGISVTDNGSANTEDVADVAVGLLIDVFRRVSASDRYVRGGFWRSKGDFPLGFKVRGKRIGIVGLGKIGFEVAKRLKAFGCNISYNSRNEKPSVSYPFYSTVRDLAENSDAIILCCSLTDQTRRLVDKEVLSALGKKGVVINIGRGALIDEKELVRCLVGGKFGGAGLDVFEDEPNVPEELFALDNVFLSPHLAGYTLESFEAAAEVAIANLEAFFSNKPLLSPITID</sequence>
<dbReference type="EC" id="1.1.1.79" evidence="4"/>
<dbReference type="Pfam" id="PF00389">
    <property type="entry name" value="2-Hacid_dh"/>
    <property type="match status" value="1"/>
</dbReference>
<gene>
    <name evidence="8" type="ORF">TIFTF001_026986</name>
</gene>
<name>A0AA88DMI3_FICCA</name>
<comment type="similarity">
    <text evidence="5">Belongs to the D-isomer specific 2-hydroxyacid dehydrogenase family.</text>
</comment>
<comment type="caution">
    <text evidence="8">The sequence shown here is derived from an EMBL/GenBank/DDBJ whole genome shotgun (WGS) entry which is preliminary data.</text>
</comment>
<evidence type="ECO:0000256" key="4">
    <source>
        <dbReference type="ARBA" id="ARBA00066661"/>
    </source>
</evidence>
<evidence type="ECO:0000256" key="5">
    <source>
        <dbReference type="RuleBase" id="RU003719"/>
    </source>
</evidence>
<proteinExistence type="inferred from homology"/>
<evidence type="ECO:0000313" key="8">
    <source>
        <dbReference type="EMBL" id="GMN57880.1"/>
    </source>
</evidence>
<dbReference type="GO" id="GO:0051287">
    <property type="term" value="F:NAD binding"/>
    <property type="evidence" value="ECO:0007669"/>
    <property type="project" value="InterPro"/>
</dbReference>
<reference evidence="8" key="1">
    <citation type="submission" date="2023-07" db="EMBL/GenBank/DDBJ databases">
        <title>draft genome sequence of fig (Ficus carica).</title>
        <authorList>
            <person name="Takahashi T."/>
            <person name="Nishimura K."/>
        </authorList>
    </citation>
    <scope>NUCLEOTIDE SEQUENCE</scope>
</reference>
<dbReference type="SUPFAM" id="SSF52283">
    <property type="entry name" value="Formate/glycerate dehydrogenase catalytic domain-like"/>
    <property type="match status" value="1"/>
</dbReference>
<keyword evidence="2 5" id="KW-0560">Oxidoreductase</keyword>
<evidence type="ECO:0000259" key="6">
    <source>
        <dbReference type="Pfam" id="PF00389"/>
    </source>
</evidence>
<dbReference type="GO" id="GO:0016618">
    <property type="term" value="F:hydroxypyruvate reductase [NAD(P)H] activity"/>
    <property type="evidence" value="ECO:0007669"/>
    <property type="project" value="UniProtKB-ARBA"/>
</dbReference>
<keyword evidence="1" id="KW-0521">NADP</keyword>
<dbReference type="InterPro" id="IPR006140">
    <property type="entry name" value="D-isomer_DH_NAD-bd"/>
</dbReference>
<dbReference type="PANTHER" id="PTHR10996:SF179">
    <property type="entry name" value="D-ISOMER SPECIFIC 2-HYDROXYACID DEHYDROGENASE FAMILY PROTEIN-RELATED"/>
    <property type="match status" value="1"/>
</dbReference>
<dbReference type="GO" id="GO:0009853">
    <property type="term" value="P:photorespiration"/>
    <property type="evidence" value="ECO:0007669"/>
    <property type="project" value="UniProtKB-ARBA"/>
</dbReference>
<dbReference type="Gene3D" id="3.40.50.720">
    <property type="entry name" value="NAD(P)-binding Rossmann-like Domain"/>
    <property type="match status" value="2"/>
</dbReference>
<evidence type="ECO:0000256" key="2">
    <source>
        <dbReference type="ARBA" id="ARBA00023002"/>
    </source>
</evidence>
<keyword evidence="9" id="KW-1185">Reference proteome</keyword>
<dbReference type="GO" id="GO:0005829">
    <property type="term" value="C:cytosol"/>
    <property type="evidence" value="ECO:0007669"/>
    <property type="project" value="TreeGrafter"/>
</dbReference>
<dbReference type="Proteomes" id="UP001187192">
    <property type="component" value="Unassembled WGS sequence"/>
</dbReference>
<feature type="domain" description="D-isomer specific 2-hydroxyacid dehydrogenase NAD-binding" evidence="7">
    <location>
        <begin position="123"/>
        <end position="296"/>
    </location>
</feature>
<evidence type="ECO:0000256" key="3">
    <source>
        <dbReference type="ARBA" id="ARBA00023027"/>
    </source>
</evidence>
<dbReference type="EMBL" id="BTGU01000073">
    <property type="protein sequence ID" value="GMN57880.1"/>
    <property type="molecule type" value="Genomic_DNA"/>
</dbReference>